<sequence>MKPNFIASSLQLALMLELSITPKPGLIDRRTYNGTYEQYLATISILYPYFYEAASNKNKPLGSIIEAACLKMLNSQHGGNTHLGTILLLIPIARAAANTKQYKKLNKSLKNTILTMNHEDTTRIFQAIRTIKPGGLKRVAYLDVTKEKTYKRIQKEKIGVIEALKPYVEYDVVAHEYITGYSLTTAGYEFLKKEINVQRRNINDAGVVTFLKLLSVKPDFSIARRFGITYAKHISRFASKILLHGCLETSRGRKLLFELDSRLRKQGVKPSSTVDVLAASISMLTLLGWKP</sequence>
<dbReference type="EMBL" id="DQVM01000027">
    <property type="protein sequence ID" value="HIQ29198.1"/>
    <property type="molecule type" value="Genomic_DNA"/>
</dbReference>
<dbReference type="PANTHER" id="PTHR42280:SF1">
    <property type="entry name" value="CITG FAMILY PROTEIN"/>
    <property type="match status" value="1"/>
</dbReference>
<name>A0A832ZUF1_CALS0</name>
<gene>
    <name evidence="1" type="ORF">EYH45_01390</name>
</gene>
<dbReference type="AlphaFoldDB" id="A0A832ZUF1"/>
<organism evidence="1 2">
    <name type="scientific">Caldiarchaeum subterraneum</name>
    <dbReference type="NCBI Taxonomy" id="311458"/>
    <lineage>
        <taxon>Archaea</taxon>
        <taxon>Nitrososphaerota</taxon>
        <taxon>Candidatus Caldarchaeales</taxon>
        <taxon>Candidatus Caldarchaeaceae</taxon>
        <taxon>Candidatus Caldarchaeum</taxon>
    </lineage>
</organism>
<protein>
    <recommendedName>
        <fullName evidence="3">Triphosphoribosyl-dephospho-CoA synthase</fullName>
    </recommendedName>
</protein>
<evidence type="ECO:0000313" key="1">
    <source>
        <dbReference type="EMBL" id="HIQ29198.1"/>
    </source>
</evidence>
<proteinExistence type="predicted"/>
<evidence type="ECO:0000313" key="2">
    <source>
        <dbReference type="Proteomes" id="UP000608579"/>
    </source>
</evidence>
<dbReference type="InterPro" id="IPR002736">
    <property type="entry name" value="CitG"/>
</dbReference>
<comment type="caution">
    <text evidence="1">The sequence shown here is derived from an EMBL/GenBank/DDBJ whole genome shotgun (WGS) entry which is preliminary data.</text>
</comment>
<dbReference type="Gene3D" id="1.10.4200.10">
    <property type="entry name" value="Triphosphoribosyl-dephospho-CoA protein"/>
    <property type="match status" value="1"/>
</dbReference>
<dbReference type="Pfam" id="PF01874">
    <property type="entry name" value="CitG"/>
    <property type="match status" value="1"/>
</dbReference>
<dbReference type="GO" id="GO:0046917">
    <property type="term" value="F:triphosphoribosyl-dephospho-CoA synthase activity"/>
    <property type="evidence" value="ECO:0007669"/>
    <property type="project" value="InterPro"/>
</dbReference>
<dbReference type="Proteomes" id="UP000608579">
    <property type="component" value="Unassembled WGS sequence"/>
</dbReference>
<dbReference type="PANTHER" id="PTHR42280">
    <property type="entry name" value="CITG FAMILY PROTEIN"/>
    <property type="match status" value="1"/>
</dbReference>
<evidence type="ECO:0008006" key="3">
    <source>
        <dbReference type="Google" id="ProtNLM"/>
    </source>
</evidence>
<accession>A0A832ZUF1</accession>
<reference evidence="1" key="1">
    <citation type="journal article" date="2020" name="ISME J.">
        <title>Gammaproteobacteria mediating utilization of methyl-, sulfur- and petroleum organic compounds in deep ocean hydrothermal plumes.</title>
        <authorList>
            <person name="Zhou Z."/>
            <person name="Liu Y."/>
            <person name="Pan J."/>
            <person name="Cron B.R."/>
            <person name="Toner B.M."/>
            <person name="Anantharaman K."/>
            <person name="Breier J.A."/>
            <person name="Dick G.J."/>
            <person name="Li M."/>
        </authorList>
    </citation>
    <scope>NUCLEOTIDE SEQUENCE</scope>
    <source>
        <strain evidence="1">SZUA-1515</strain>
    </source>
</reference>
<dbReference type="GO" id="GO:0005524">
    <property type="term" value="F:ATP binding"/>
    <property type="evidence" value="ECO:0007669"/>
    <property type="project" value="InterPro"/>
</dbReference>